<organism evidence="4 5">
    <name type="scientific">Pirellulimonas nuda</name>
    <dbReference type="NCBI Taxonomy" id="2528009"/>
    <lineage>
        <taxon>Bacteria</taxon>
        <taxon>Pseudomonadati</taxon>
        <taxon>Planctomycetota</taxon>
        <taxon>Planctomycetia</taxon>
        <taxon>Pirellulales</taxon>
        <taxon>Lacipirellulaceae</taxon>
        <taxon>Pirellulimonas</taxon>
    </lineage>
</organism>
<protein>
    <submittedName>
        <fullName evidence="4">Planctomycete cytochrome C</fullName>
    </submittedName>
</protein>
<dbReference type="InterPro" id="IPR022655">
    <property type="entry name" value="DUF1553"/>
</dbReference>
<dbReference type="EMBL" id="CP036291">
    <property type="protein sequence ID" value="QDU89276.1"/>
    <property type="molecule type" value="Genomic_DNA"/>
</dbReference>
<evidence type="ECO:0000313" key="5">
    <source>
        <dbReference type="Proteomes" id="UP000317429"/>
    </source>
</evidence>
<dbReference type="KEGG" id="pnd:Pla175_26650"/>
<dbReference type="AlphaFoldDB" id="A0A518DCX3"/>
<dbReference type="RefSeq" id="WP_145285480.1">
    <property type="nucleotide sequence ID" value="NZ_CP036291.1"/>
</dbReference>
<dbReference type="Proteomes" id="UP000317429">
    <property type="component" value="Chromosome"/>
</dbReference>
<feature type="domain" description="DUF1553" evidence="2">
    <location>
        <begin position="533"/>
        <end position="791"/>
    </location>
</feature>
<proteinExistence type="predicted"/>
<name>A0A518DCX3_9BACT</name>
<dbReference type="PANTHER" id="PTHR35889:SF3">
    <property type="entry name" value="F-BOX DOMAIN-CONTAINING PROTEIN"/>
    <property type="match status" value="1"/>
</dbReference>
<dbReference type="SUPFAM" id="SSF46626">
    <property type="entry name" value="Cytochrome c"/>
    <property type="match status" value="1"/>
</dbReference>
<accession>A0A518DCX3</accession>
<dbReference type="InterPro" id="IPR011429">
    <property type="entry name" value="Cyt_c_Planctomycete-type"/>
</dbReference>
<gene>
    <name evidence="4" type="ORF">Pla175_26650</name>
</gene>
<dbReference type="Pfam" id="PF07635">
    <property type="entry name" value="PSCyt1"/>
    <property type="match status" value="1"/>
</dbReference>
<feature type="domain" description="Cytochrome C Planctomycete-type" evidence="3">
    <location>
        <begin position="76"/>
        <end position="130"/>
    </location>
</feature>
<sequence length="847" mass="94333">MFQTHFDRLPNAGMLVSSDRVRGARTRSRPTSREWRRPTLSVIAGVVALAAATLVRADESARGFAYQVQPVLSDKCFSCHGPDEEKRPTDLRLDREAGVSEAFAGGDFSQSEAWRRITSTDPELMMPPPGQHKPFTRPQLEAVRGWMSKGSQWSPHWAFVAPEKLEPPRGFAEHPIDAFVRRRLAAGDLVPAPRASKEKLLRRATLDLHGLPPTLGEIDAFVADDSREAWDRVLDRLLASPRYGERMAVAWLDGARYADTNGYQNDFSRTMWPWRDWVIDAFNKNMPFDRFAIEQLAGDLLPDATDAQRLATAFNRNNRTVTEGGSISEEWRVENVIDRVETTSAVFLGLTMGCARCHDHKFDPITQEEFYGFFAFFNSVDELGVYNEARGNVGPVVECADDAQRVEMARLEERVAEQARLLESLQKKEQGDEAARLAAPSDIDSVAADGDAKLAPREGARLVAELRAQLEAAQREADDYRKTVPTCMVMQELPQPRQAYVLKRGEYDKADPGRPVSPAVPAFLGRLPTGRNDRLALAKWITARDNPLTARVVVNRLWSRFFGQGLVKTEENFGVQSDPPSHPDLLDWLAVELIDSGWDLRHAIRLIMTSETYRQSSAVAAEQYASDPTNATLARGPRHRLQAEFVRDNALSISGLLAPRIGGPSVFPYQPEGLWDELAGGANQGPYTQATDEGLYRRSLYTYRKRTVPHPTMTTFDSPSFEVCTVKRTITNTPLQALALLNDTTYVETARELGARMLKEGGDDKAARVRFGFRLCTSRDPSAEELGLLVKALDKYHSRYQGDQDAAELLLKVGASPAYPSTDPPELAAYASLGSLLLNLDETISVE</sequence>
<evidence type="ECO:0000313" key="4">
    <source>
        <dbReference type="EMBL" id="QDU89276.1"/>
    </source>
</evidence>
<dbReference type="OrthoDB" id="127107at2"/>
<dbReference type="PANTHER" id="PTHR35889">
    <property type="entry name" value="CYCLOINULO-OLIGOSACCHARIDE FRUCTANOTRANSFERASE-RELATED"/>
    <property type="match status" value="1"/>
</dbReference>
<dbReference type="GO" id="GO:0009055">
    <property type="term" value="F:electron transfer activity"/>
    <property type="evidence" value="ECO:0007669"/>
    <property type="project" value="InterPro"/>
</dbReference>
<dbReference type="Pfam" id="PF07583">
    <property type="entry name" value="PSCyt2"/>
    <property type="match status" value="1"/>
</dbReference>
<keyword evidence="5" id="KW-1185">Reference proteome</keyword>
<dbReference type="InterPro" id="IPR036909">
    <property type="entry name" value="Cyt_c-like_dom_sf"/>
</dbReference>
<dbReference type="InterPro" id="IPR011444">
    <property type="entry name" value="DUF1549"/>
</dbReference>
<evidence type="ECO:0000259" key="1">
    <source>
        <dbReference type="Pfam" id="PF07583"/>
    </source>
</evidence>
<dbReference type="GO" id="GO:0020037">
    <property type="term" value="F:heme binding"/>
    <property type="evidence" value="ECO:0007669"/>
    <property type="project" value="InterPro"/>
</dbReference>
<evidence type="ECO:0000259" key="3">
    <source>
        <dbReference type="Pfam" id="PF07635"/>
    </source>
</evidence>
<feature type="domain" description="DUF1549" evidence="1">
    <location>
        <begin position="175"/>
        <end position="381"/>
    </location>
</feature>
<reference evidence="4 5" key="1">
    <citation type="submission" date="2019-02" db="EMBL/GenBank/DDBJ databases">
        <title>Deep-cultivation of Planctomycetes and their phenomic and genomic characterization uncovers novel biology.</title>
        <authorList>
            <person name="Wiegand S."/>
            <person name="Jogler M."/>
            <person name="Boedeker C."/>
            <person name="Pinto D."/>
            <person name="Vollmers J."/>
            <person name="Rivas-Marin E."/>
            <person name="Kohn T."/>
            <person name="Peeters S.H."/>
            <person name="Heuer A."/>
            <person name="Rast P."/>
            <person name="Oberbeckmann S."/>
            <person name="Bunk B."/>
            <person name="Jeske O."/>
            <person name="Meyerdierks A."/>
            <person name="Storesund J.E."/>
            <person name="Kallscheuer N."/>
            <person name="Luecker S."/>
            <person name="Lage O.M."/>
            <person name="Pohl T."/>
            <person name="Merkel B.J."/>
            <person name="Hornburger P."/>
            <person name="Mueller R.-W."/>
            <person name="Bruemmer F."/>
            <person name="Labrenz M."/>
            <person name="Spormann A.M."/>
            <person name="Op den Camp H."/>
            <person name="Overmann J."/>
            <person name="Amann R."/>
            <person name="Jetten M.S.M."/>
            <person name="Mascher T."/>
            <person name="Medema M.H."/>
            <person name="Devos D.P."/>
            <person name="Kaster A.-K."/>
            <person name="Ovreas L."/>
            <person name="Rohde M."/>
            <person name="Galperin M.Y."/>
            <person name="Jogler C."/>
        </authorList>
    </citation>
    <scope>NUCLEOTIDE SEQUENCE [LARGE SCALE GENOMIC DNA]</scope>
    <source>
        <strain evidence="4 5">Pla175</strain>
    </source>
</reference>
<evidence type="ECO:0000259" key="2">
    <source>
        <dbReference type="Pfam" id="PF07587"/>
    </source>
</evidence>
<dbReference type="Pfam" id="PF07587">
    <property type="entry name" value="PSD1"/>
    <property type="match status" value="1"/>
</dbReference>